<gene>
    <name evidence="1" type="ORF">LCGC14_3062410</name>
</gene>
<reference evidence="1" key="1">
    <citation type="journal article" date="2015" name="Nature">
        <title>Complex archaea that bridge the gap between prokaryotes and eukaryotes.</title>
        <authorList>
            <person name="Spang A."/>
            <person name="Saw J.H."/>
            <person name="Jorgensen S.L."/>
            <person name="Zaremba-Niedzwiedzka K."/>
            <person name="Martijn J."/>
            <person name="Lind A.E."/>
            <person name="van Eijk R."/>
            <person name="Schleper C."/>
            <person name="Guy L."/>
            <person name="Ettema T.J."/>
        </authorList>
    </citation>
    <scope>NUCLEOTIDE SEQUENCE</scope>
</reference>
<protein>
    <submittedName>
        <fullName evidence="1">Uncharacterized protein</fullName>
    </submittedName>
</protein>
<organism evidence="1">
    <name type="scientific">marine sediment metagenome</name>
    <dbReference type="NCBI Taxonomy" id="412755"/>
    <lineage>
        <taxon>unclassified sequences</taxon>
        <taxon>metagenomes</taxon>
        <taxon>ecological metagenomes</taxon>
    </lineage>
</organism>
<sequence>MNKVLVRSLAAVLCVAGVCAAADDVGDAFRADLSALTAGAHRLSGLGDGSLPASRYVEGRLRGMGVKEVYIQNFLVPQLLTTECTLTVDGKAYSEGVYPMRPNSLQGVVTPAEGLTARTVYAGKGELRDYTSSARDAIVVLRHSYRFPATGGVGGVS</sequence>
<proteinExistence type="predicted"/>
<comment type="caution">
    <text evidence="1">The sequence shown here is derived from an EMBL/GenBank/DDBJ whole genome shotgun (WGS) entry which is preliminary data.</text>
</comment>
<dbReference type="AlphaFoldDB" id="A0A0F8WID0"/>
<name>A0A0F8WID0_9ZZZZ</name>
<evidence type="ECO:0000313" key="1">
    <source>
        <dbReference type="EMBL" id="KKK56647.1"/>
    </source>
</evidence>
<accession>A0A0F8WID0</accession>
<feature type="non-terminal residue" evidence="1">
    <location>
        <position position="157"/>
    </location>
</feature>
<dbReference type="EMBL" id="LAZR01064887">
    <property type="protein sequence ID" value="KKK56647.1"/>
    <property type="molecule type" value="Genomic_DNA"/>
</dbReference>